<sequence length="80" mass="8327">MMGFTGSRLLSLPYPASPGGPGSSDHIYRTVIRACNPFSTCGKRAALWRGAYKAARPGGRPGGAGEVRKRAAGAPGTEHR</sequence>
<comment type="caution">
    <text evidence="2">The sequence shown here is derived from an EMBL/GenBank/DDBJ whole genome shotgun (WGS) entry which is preliminary data.</text>
</comment>
<evidence type="ECO:0000256" key="1">
    <source>
        <dbReference type="SAM" id="MobiDB-lite"/>
    </source>
</evidence>
<feature type="region of interest" description="Disordered" evidence="1">
    <location>
        <begin position="54"/>
        <end position="80"/>
    </location>
</feature>
<organism evidence="2 3">
    <name type="scientific">Actinoallomurus vinaceus</name>
    <dbReference type="NCBI Taxonomy" id="1080074"/>
    <lineage>
        <taxon>Bacteria</taxon>
        <taxon>Bacillati</taxon>
        <taxon>Actinomycetota</taxon>
        <taxon>Actinomycetes</taxon>
        <taxon>Streptosporangiales</taxon>
        <taxon>Thermomonosporaceae</taxon>
        <taxon>Actinoallomurus</taxon>
    </lineage>
</organism>
<accession>A0ABP8UJ89</accession>
<evidence type="ECO:0000313" key="3">
    <source>
        <dbReference type="Proteomes" id="UP001501442"/>
    </source>
</evidence>
<gene>
    <name evidence="2" type="ORF">GCM10023196_068970</name>
</gene>
<keyword evidence="3" id="KW-1185">Reference proteome</keyword>
<reference evidence="3" key="1">
    <citation type="journal article" date="2019" name="Int. J. Syst. Evol. Microbiol.">
        <title>The Global Catalogue of Microorganisms (GCM) 10K type strain sequencing project: providing services to taxonomists for standard genome sequencing and annotation.</title>
        <authorList>
            <consortium name="The Broad Institute Genomics Platform"/>
            <consortium name="The Broad Institute Genome Sequencing Center for Infectious Disease"/>
            <person name="Wu L."/>
            <person name="Ma J."/>
        </authorList>
    </citation>
    <scope>NUCLEOTIDE SEQUENCE [LARGE SCALE GENOMIC DNA]</scope>
    <source>
        <strain evidence="3">JCM 17939</strain>
    </source>
</reference>
<dbReference type="Proteomes" id="UP001501442">
    <property type="component" value="Unassembled WGS sequence"/>
</dbReference>
<feature type="region of interest" description="Disordered" evidence="1">
    <location>
        <begin position="1"/>
        <end position="23"/>
    </location>
</feature>
<proteinExistence type="predicted"/>
<evidence type="ECO:0000313" key="2">
    <source>
        <dbReference type="EMBL" id="GAA4633035.1"/>
    </source>
</evidence>
<name>A0ABP8UJ89_9ACTN</name>
<protein>
    <submittedName>
        <fullName evidence="2">Uncharacterized protein</fullName>
    </submittedName>
</protein>
<dbReference type="EMBL" id="BAABHK010000011">
    <property type="protein sequence ID" value="GAA4633035.1"/>
    <property type="molecule type" value="Genomic_DNA"/>
</dbReference>